<dbReference type="InterPro" id="IPR001881">
    <property type="entry name" value="EGF-like_Ca-bd_dom"/>
</dbReference>
<dbReference type="InterPro" id="IPR000742">
    <property type="entry name" value="EGF"/>
</dbReference>
<dbReference type="InterPro" id="IPR009030">
    <property type="entry name" value="Growth_fac_rcpt_cys_sf"/>
</dbReference>
<dbReference type="PRINTS" id="PR00010">
    <property type="entry name" value="EGFBLOOD"/>
</dbReference>
<dbReference type="PROSITE" id="PS01187">
    <property type="entry name" value="EGF_CA"/>
    <property type="match status" value="2"/>
</dbReference>
<dbReference type="SUPFAM" id="SSF57184">
    <property type="entry name" value="Growth factor receptor domain"/>
    <property type="match status" value="2"/>
</dbReference>
<dbReference type="EMBL" id="CALNXK010000010">
    <property type="protein sequence ID" value="CAH3042431.1"/>
    <property type="molecule type" value="Genomic_DNA"/>
</dbReference>
<feature type="disulfide bond" evidence="4">
    <location>
        <begin position="286"/>
        <end position="295"/>
    </location>
</feature>
<dbReference type="SMART" id="SM00179">
    <property type="entry name" value="EGF_CA"/>
    <property type="match status" value="6"/>
</dbReference>
<dbReference type="PROSITE" id="PS50026">
    <property type="entry name" value="EGF_3"/>
    <property type="match status" value="6"/>
</dbReference>
<evidence type="ECO:0000256" key="1">
    <source>
        <dbReference type="ARBA" id="ARBA00022536"/>
    </source>
</evidence>
<dbReference type="InterPro" id="IPR018097">
    <property type="entry name" value="EGF_Ca-bd_CS"/>
</dbReference>
<feature type="disulfide bond" evidence="4">
    <location>
        <begin position="210"/>
        <end position="219"/>
    </location>
</feature>
<dbReference type="Pfam" id="PF00008">
    <property type="entry name" value="EGF"/>
    <property type="match status" value="5"/>
</dbReference>
<dbReference type="PROSITE" id="PS01186">
    <property type="entry name" value="EGF_2"/>
    <property type="match status" value="6"/>
</dbReference>
<name>A0ABN8N3M5_9CNID</name>
<feature type="domain" description="EGF-like" evidence="6">
    <location>
        <begin position="260"/>
        <end position="296"/>
    </location>
</feature>
<dbReference type="InterPro" id="IPR000152">
    <property type="entry name" value="EGF-type_Asp/Asn_hydroxyl_site"/>
</dbReference>
<evidence type="ECO:0000313" key="7">
    <source>
        <dbReference type="EMBL" id="CAH3042431.1"/>
    </source>
</evidence>
<keyword evidence="3 4" id="KW-1015">Disulfide bond</keyword>
<feature type="domain" description="EGF-like" evidence="6">
    <location>
        <begin position="222"/>
        <end position="258"/>
    </location>
</feature>
<keyword evidence="2" id="KW-0677">Repeat</keyword>
<evidence type="ECO:0000313" key="8">
    <source>
        <dbReference type="Proteomes" id="UP001159405"/>
    </source>
</evidence>
<proteinExistence type="predicted"/>
<feature type="disulfide bond" evidence="4">
    <location>
        <begin position="400"/>
        <end position="409"/>
    </location>
</feature>
<dbReference type="PROSITE" id="PS00010">
    <property type="entry name" value="ASX_HYDROXYL"/>
    <property type="match status" value="5"/>
</dbReference>
<evidence type="ECO:0000256" key="2">
    <source>
        <dbReference type="ARBA" id="ARBA00022737"/>
    </source>
</evidence>
<feature type="signal peptide" evidence="5">
    <location>
        <begin position="1"/>
        <end position="19"/>
    </location>
</feature>
<comment type="caution">
    <text evidence="4">Lacks conserved residue(s) required for the propagation of feature annotation.</text>
</comment>
<feature type="disulfide bond" evidence="4">
    <location>
        <begin position="324"/>
        <end position="333"/>
    </location>
</feature>
<gene>
    <name evidence="7" type="ORF">PLOB_00000929</name>
</gene>
<dbReference type="PROSITE" id="PS00022">
    <property type="entry name" value="EGF_1"/>
    <property type="match status" value="6"/>
</dbReference>
<dbReference type="PANTHER" id="PTHR12916">
    <property type="entry name" value="CYTOCHROME C OXIDASE POLYPEPTIDE VIC-2"/>
    <property type="match status" value="1"/>
</dbReference>
<feature type="chain" id="PRO_5045588491" description="EGF-like domain-containing protein" evidence="5">
    <location>
        <begin position="20"/>
        <end position="430"/>
    </location>
</feature>
<feature type="disulfide bond" evidence="4">
    <location>
        <begin position="189"/>
        <end position="199"/>
    </location>
</feature>
<dbReference type="Proteomes" id="UP001159405">
    <property type="component" value="Unassembled WGS sequence"/>
</dbReference>
<feature type="domain" description="EGF-like" evidence="6">
    <location>
        <begin position="336"/>
        <end position="372"/>
    </location>
</feature>
<feature type="domain" description="EGF-like" evidence="6">
    <location>
        <begin position="298"/>
        <end position="334"/>
    </location>
</feature>
<feature type="disulfide bond" evidence="4">
    <location>
        <begin position="362"/>
        <end position="371"/>
    </location>
</feature>
<dbReference type="SMART" id="SM00181">
    <property type="entry name" value="EGF"/>
    <property type="match status" value="6"/>
</dbReference>
<sequence>MKYLVFVLAYFLMVDVCWGQCNMANWWYSFDKNGWSLCDSTMEYMTGMERNTNRGDNDKIYLLEKAKCCQAPSPNRESQSTCLIADWWVKLNSGNKWALCPEGYFLQGLYRTSEEDWLSNIELGKCCKPDSLPNQYGKCIDKAITTSFDNKGLSSCDDGYYMAGFYKGSCNRLYCIETLKCCKMYKNFCENNVCVNGGCVNMAESYRCECINGFYGRNCETDIDECVNHPCKNGATCVNYAGSYRCECKSGYTGNNCQTDINECALAPCQNGAKCVDLVASYRCDCVAGYTGSNCETNVDECVTDPCKNGATCVDLVGSHRCDCPAGYSGSNCETNIDECAPAPCQNAATCVDLVGNYRCDCVNGYSGSNCETNIDECVPALCKNGATCVDLVGGYRCDCVPGYTGSNCETGDYRGATRHVKANFKTFLA</sequence>
<organism evidence="7 8">
    <name type="scientific">Porites lobata</name>
    <dbReference type="NCBI Taxonomy" id="104759"/>
    <lineage>
        <taxon>Eukaryota</taxon>
        <taxon>Metazoa</taxon>
        <taxon>Cnidaria</taxon>
        <taxon>Anthozoa</taxon>
        <taxon>Hexacorallia</taxon>
        <taxon>Scleractinia</taxon>
        <taxon>Fungiina</taxon>
        <taxon>Poritidae</taxon>
        <taxon>Porites</taxon>
    </lineage>
</organism>
<keyword evidence="5" id="KW-0732">Signal</keyword>
<feature type="domain" description="EGF-like" evidence="6">
    <location>
        <begin position="185"/>
        <end position="220"/>
    </location>
</feature>
<evidence type="ECO:0000256" key="4">
    <source>
        <dbReference type="PROSITE-ProRule" id="PRU00076"/>
    </source>
</evidence>
<dbReference type="CDD" id="cd00054">
    <property type="entry name" value="EGF_CA"/>
    <property type="match status" value="6"/>
</dbReference>
<keyword evidence="1 4" id="KW-0245">EGF-like domain</keyword>
<keyword evidence="8" id="KW-1185">Reference proteome</keyword>
<dbReference type="Gene3D" id="2.10.25.10">
    <property type="entry name" value="Laminin"/>
    <property type="match status" value="6"/>
</dbReference>
<dbReference type="PANTHER" id="PTHR12916:SF9">
    <property type="entry name" value="NEUROGENIC LOCUS NOTCH HOMOLOG PROTEIN 1-RELATED"/>
    <property type="match status" value="1"/>
</dbReference>
<feature type="domain" description="EGF-like" evidence="6">
    <location>
        <begin position="374"/>
        <end position="410"/>
    </location>
</feature>
<feature type="disulfide bond" evidence="4">
    <location>
        <begin position="248"/>
        <end position="257"/>
    </location>
</feature>
<reference evidence="7 8" key="1">
    <citation type="submission" date="2022-05" db="EMBL/GenBank/DDBJ databases">
        <authorList>
            <consortium name="Genoscope - CEA"/>
            <person name="William W."/>
        </authorList>
    </citation>
    <scope>NUCLEOTIDE SEQUENCE [LARGE SCALE GENOMIC DNA]</scope>
</reference>
<protein>
    <recommendedName>
        <fullName evidence="6">EGF-like domain-containing protein</fullName>
    </recommendedName>
</protein>
<evidence type="ECO:0000256" key="5">
    <source>
        <dbReference type="SAM" id="SignalP"/>
    </source>
</evidence>
<evidence type="ECO:0000259" key="6">
    <source>
        <dbReference type="PROSITE" id="PS50026"/>
    </source>
</evidence>
<accession>A0ABN8N3M5</accession>
<evidence type="ECO:0000256" key="3">
    <source>
        <dbReference type="ARBA" id="ARBA00023157"/>
    </source>
</evidence>
<comment type="caution">
    <text evidence="7">The sequence shown here is derived from an EMBL/GenBank/DDBJ whole genome shotgun (WGS) entry which is preliminary data.</text>
</comment>